<gene>
    <name evidence="2" type="ORF">CPB83DRAFT_763235</name>
</gene>
<feature type="region of interest" description="Disordered" evidence="1">
    <location>
        <begin position="348"/>
        <end position="372"/>
    </location>
</feature>
<evidence type="ECO:0000313" key="3">
    <source>
        <dbReference type="Proteomes" id="UP000807306"/>
    </source>
</evidence>
<reference evidence="2" key="1">
    <citation type="submission" date="2020-11" db="EMBL/GenBank/DDBJ databases">
        <authorList>
            <consortium name="DOE Joint Genome Institute"/>
            <person name="Ahrendt S."/>
            <person name="Riley R."/>
            <person name="Andreopoulos W."/>
            <person name="Labutti K."/>
            <person name="Pangilinan J."/>
            <person name="Ruiz-Duenas F.J."/>
            <person name="Barrasa J.M."/>
            <person name="Sanchez-Garcia M."/>
            <person name="Camarero S."/>
            <person name="Miyauchi S."/>
            <person name="Serrano A."/>
            <person name="Linde D."/>
            <person name="Babiker R."/>
            <person name="Drula E."/>
            <person name="Ayuso-Fernandez I."/>
            <person name="Pacheco R."/>
            <person name="Padilla G."/>
            <person name="Ferreira P."/>
            <person name="Barriuso J."/>
            <person name="Kellner H."/>
            <person name="Castanera R."/>
            <person name="Alfaro M."/>
            <person name="Ramirez L."/>
            <person name="Pisabarro A.G."/>
            <person name="Kuo A."/>
            <person name="Tritt A."/>
            <person name="Lipzen A."/>
            <person name="He G."/>
            <person name="Yan M."/>
            <person name="Ng V."/>
            <person name="Cullen D."/>
            <person name="Martin F."/>
            <person name="Rosso M.-N."/>
            <person name="Henrissat B."/>
            <person name="Hibbett D."/>
            <person name="Martinez A.T."/>
            <person name="Grigoriev I.V."/>
        </authorList>
    </citation>
    <scope>NUCLEOTIDE SEQUENCE</scope>
    <source>
        <strain evidence="2">CBS 506.95</strain>
    </source>
</reference>
<organism evidence="2 3">
    <name type="scientific">Crepidotus variabilis</name>
    <dbReference type="NCBI Taxonomy" id="179855"/>
    <lineage>
        <taxon>Eukaryota</taxon>
        <taxon>Fungi</taxon>
        <taxon>Dikarya</taxon>
        <taxon>Basidiomycota</taxon>
        <taxon>Agaricomycotina</taxon>
        <taxon>Agaricomycetes</taxon>
        <taxon>Agaricomycetidae</taxon>
        <taxon>Agaricales</taxon>
        <taxon>Agaricineae</taxon>
        <taxon>Crepidotaceae</taxon>
        <taxon>Crepidotus</taxon>
    </lineage>
</organism>
<feature type="region of interest" description="Disordered" evidence="1">
    <location>
        <begin position="77"/>
        <end position="121"/>
    </location>
</feature>
<name>A0A9P6JRX4_9AGAR</name>
<comment type="caution">
    <text evidence="2">The sequence shown here is derived from an EMBL/GenBank/DDBJ whole genome shotgun (WGS) entry which is preliminary data.</text>
</comment>
<feature type="region of interest" description="Disordered" evidence="1">
    <location>
        <begin position="591"/>
        <end position="630"/>
    </location>
</feature>
<sequence length="870" mass="95655">MPGSSSELEIEIDPTFGQLDDSPDDPLPEWCPQIILEILELLHSVVSSAQPTSSLDPFIERFKYNVISSSLLAPSLPAPHPKRSSKPLSIPGRLNHSRESSVAENVPPPPPSTSTPDQSSGLATLAGGSAAVFLSLGYPLFTLLSLSATLYLLYNSIYTTDTPKHDMTASVNALEDLVEANSLWESVVQDSVTFLEDEERSSLQSSSGSSVSSPIRVALHSCLQSTHSQCDNIRHLFSALTSPSELSQLAEMYAPPSPIKTAFSTEMSARPFSYPSAYLKSPTDASHAPTTPENKRATWNGSYSSLAEAGSPTNSVNRRRERQHANLSDVFQLTSPVNVASAPVSPMAHRLSDVQEGEEVKTAPIGNVTTQPSHFGAAALDLQRKRRSGAVDLLRSPPTTQLTMDMRSPRARSGTFMSTISSSSKYTNPQPSRHPLSFAALTFSLQGAVAAKRYASSHLLALRFSDEEDEGYWEDVRSVMALLTTTLVDAASRLSEALEDLEHQKFLDSSPTPVHSQSRFSEADLESDLLFHQDQQDERSQAASKRQSILVDDKHWSFAPMPSHISRFAAHIAAISSALDDAREHLDQCVSSLKQDREPEPLSSTQRKLRHSRSFSRLGAEQEEEPEESKALQAYERLRRELGLALRECERGREKLLEIVHPSIPSDDEDDDELPGLGQYASDESDKVDPTSPQSEPEEGEVGSREPTLVMNSNDAAHINDDATSHLLLSTTANHLPLPGIEEVFEAETGPKLTALRERSKLSREDRIKLAKAKRESGKGLGFQSALPDVGEEKMEAEKWGPGGDVVQELKDVIWKVGEKRRRMSEEVVSKQDRKPNRDSELPYLAEDLEFESSNQQKSQLPYVDTMESS</sequence>
<accession>A0A9P6JRX4</accession>
<feature type="compositionally biased region" description="Basic and acidic residues" evidence="1">
    <location>
        <begin position="350"/>
        <end position="361"/>
    </location>
</feature>
<dbReference type="EMBL" id="MU157840">
    <property type="protein sequence ID" value="KAF9530328.1"/>
    <property type="molecule type" value="Genomic_DNA"/>
</dbReference>
<feature type="region of interest" description="Disordered" evidence="1">
    <location>
        <begin position="660"/>
        <end position="707"/>
    </location>
</feature>
<feature type="region of interest" description="Disordered" evidence="1">
    <location>
        <begin position="1"/>
        <end position="27"/>
    </location>
</feature>
<feature type="region of interest" description="Disordered" evidence="1">
    <location>
        <begin position="821"/>
        <end position="870"/>
    </location>
</feature>
<proteinExistence type="predicted"/>
<dbReference type="Proteomes" id="UP000807306">
    <property type="component" value="Unassembled WGS sequence"/>
</dbReference>
<keyword evidence="3" id="KW-1185">Reference proteome</keyword>
<evidence type="ECO:0000256" key="1">
    <source>
        <dbReference type="SAM" id="MobiDB-lite"/>
    </source>
</evidence>
<dbReference type="AlphaFoldDB" id="A0A9P6JRX4"/>
<feature type="region of interest" description="Disordered" evidence="1">
    <location>
        <begin position="773"/>
        <end position="803"/>
    </location>
</feature>
<dbReference type="OrthoDB" id="21151at2759"/>
<protein>
    <submittedName>
        <fullName evidence="2">Uncharacterized protein</fullName>
    </submittedName>
</protein>
<evidence type="ECO:0000313" key="2">
    <source>
        <dbReference type="EMBL" id="KAF9530328.1"/>
    </source>
</evidence>
<feature type="compositionally biased region" description="Basic and acidic residues" evidence="1">
    <location>
        <begin position="821"/>
        <end position="841"/>
    </location>
</feature>